<sequence length="584" mass="64629">MSFSTISVPSDSTSESVRSSISLVILSDTGIESDILAEPYEALLSPDYVPASPVYAPTSPDYHLGLDTESEPFQDESEEPFEDDALDASEHLPAQPTLSLGYKAAITRWNGAPLSTLHPLFSLELSSLSSELLLSSSSETSSSSSSGTSHILFRPLPHRRHQVSSYSIPSTSVRPSCKRCSSPAISYHDATAEAITEPVIPPVHPGQTVKDRSDEHSEMIRGMYEHLLDIPLSKIDERKEELQTLGPGTGLAEMRHQVRDTAEQLQQSQRVAEALENHEANQNNGNGNGNRSKNRNGNRNETNDNAGGAVQATRGCTYKEFLKCQPHNFSRTEGVVGLTRWFENTELVFHISNCTTNYQVKFATCTLTDELMKMVIEVYYPKNEIQKMENELWNLVVKGHDVEEKIERYIWGLPDNIQGNVTFSIPIRLQDAIRMANSLMDQKKAYVGNFLYCNKCKLHHAGSCIVKCGNCKRVGHMTRDNNTPIAATNQRTPVNQNHRNQAGNGEARGRVFALGGGEANQDSNVFTGTFILNNRYASILFDSGADKSFLSTTFSSIIDIIPTVLDVSYAVELADEKITRADYK</sequence>
<dbReference type="AlphaFoldDB" id="A0A6L2K404"/>
<feature type="compositionally biased region" description="Acidic residues" evidence="1">
    <location>
        <begin position="68"/>
        <end position="82"/>
    </location>
</feature>
<dbReference type="Pfam" id="PF08284">
    <property type="entry name" value="RVP_2"/>
    <property type="match status" value="1"/>
</dbReference>
<protein>
    <recommendedName>
        <fullName evidence="3">Reverse transcriptase domain-containing protein</fullName>
    </recommendedName>
</protein>
<gene>
    <name evidence="2" type="ORF">Tci_016116</name>
</gene>
<feature type="compositionally biased region" description="Low complexity" evidence="1">
    <location>
        <begin position="281"/>
        <end position="305"/>
    </location>
</feature>
<dbReference type="EMBL" id="BKCJ010001803">
    <property type="protein sequence ID" value="GEU44138.1"/>
    <property type="molecule type" value="Genomic_DNA"/>
</dbReference>
<feature type="region of interest" description="Disordered" evidence="1">
    <location>
        <begin position="277"/>
        <end position="309"/>
    </location>
</feature>
<organism evidence="2">
    <name type="scientific">Tanacetum cinerariifolium</name>
    <name type="common">Dalmatian daisy</name>
    <name type="synonym">Chrysanthemum cinerariifolium</name>
    <dbReference type="NCBI Taxonomy" id="118510"/>
    <lineage>
        <taxon>Eukaryota</taxon>
        <taxon>Viridiplantae</taxon>
        <taxon>Streptophyta</taxon>
        <taxon>Embryophyta</taxon>
        <taxon>Tracheophyta</taxon>
        <taxon>Spermatophyta</taxon>
        <taxon>Magnoliopsida</taxon>
        <taxon>eudicotyledons</taxon>
        <taxon>Gunneridae</taxon>
        <taxon>Pentapetalae</taxon>
        <taxon>asterids</taxon>
        <taxon>campanulids</taxon>
        <taxon>Asterales</taxon>
        <taxon>Asteraceae</taxon>
        <taxon>Asteroideae</taxon>
        <taxon>Anthemideae</taxon>
        <taxon>Anthemidinae</taxon>
        <taxon>Tanacetum</taxon>
    </lineage>
</organism>
<name>A0A6L2K404_TANCI</name>
<feature type="region of interest" description="Disordered" evidence="1">
    <location>
        <begin position="60"/>
        <end position="82"/>
    </location>
</feature>
<evidence type="ECO:0008006" key="3">
    <source>
        <dbReference type="Google" id="ProtNLM"/>
    </source>
</evidence>
<accession>A0A6L2K404</accession>
<evidence type="ECO:0000313" key="2">
    <source>
        <dbReference type="EMBL" id="GEU44138.1"/>
    </source>
</evidence>
<proteinExistence type="predicted"/>
<comment type="caution">
    <text evidence="2">The sequence shown here is derived from an EMBL/GenBank/DDBJ whole genome shotgun (WGS) entry which is preliminary data.</text>
</comment>
<reference evidence="2" key="1">
    <citation type="journal article" date="2019" name="Sci. Rep.">
        <title>Draft genome of Tanacetum cinerariifolium, the natural source of mosquito coil.</title>
        <authorList>
            <person name="Yamashiro T."/>
            <person name="Shiraishi A."/>
            <person name="Satake H."/>
            <person name="Nakayama K."/>
        </authorList>
    </citation>
    <scope>NUCLEOTIDE SEQUENCE</scope>
</reference>
<evidence type="ECO:0000256" key="1">
    <source>
        <dbReference type="SAM" id="MobiDB-lite"/>
    </source>
</evidence>